<evidence type="ECO:0000313" key="5">
    <source>
        <dbReference type="Proteomes" id="UP000672032"/>
    </source>
</evidence>
<feature type="transmembrane region" description="Helical" evidence="2">
    <location>
        <begin position="199"/>
        <end position="225"/>
    </location>
</feature>
<evidence type="ECO:0000256" key="1">
    <source>
        <dbReference type="SAM" id="MobiDB-lite"/>
    </source>
</evidence>
<feature type="transmembrane region" description="Helical" evidence="2">
    <location>
        <begin position="129"/>
        <end position="148"/>
    </location>
</feature>
<name>A0A8A3PP72_9HELO</name>
<proteinExistence type="predicted"/>
<dbReference type="PANTHER" id="PTHR37994:SF4">
    <property type="entry name" value="ER TRANSPORTER 6TM N-TERMINAL DOMAIN-CONTAINING PROTEIN-RELATED"/>
    <property type="match status" value="1"/>
</dbReference>
<feature type="transmembrane region" description="Helical" evidence="2">
    <location>
        <begin position="168"/>
        <end position="187"/>
    </location>
</feature>
<gene>
    <name evidence="4" type="ORF">DSL72_009322</name>
</gene>
<keyword evidence="2" id="KW-0472">Membrane</keyword>
<keyword evidence="2" id="KW-0812">Transmembrane</keyword>
<keyword evidence="5" id="KW-1185">Reference proteome</keyword>
<organism evidence="4 5">
    <name type="scientific">Monilinia vaccinii-corymbosi</name>
    <dbReference type="NCBI Taxonomy" id="61207"/>
    <lineage>
        <taxon>Eukaryota</taxon>
        <taxon>Fungi</taxon>
        <taxon>Dikarya</taxon>
        <taxon>Ascomycota</taxon>
        <taxon>Pezizomycotina</taxon>
        <taxon>Leotiomycetes</taxon>
        <taxon>Helotiales</taxon>
        <taxon>Sclerotiniaceae</taxon>
        <taxon>Monilinia</taxon>
    </lineage>
</organism>
<feature type="domain" description="Putative ER transporter 6TM N-terminal" evidence="3">
    <location>
        <begin position="163"/>
        <end position="507"/>
    </location>
</feature>
<feature type="transmembrane region" description="Helical" evidence="2">
    <location>
        <begin position="104"/>
        <end position="122"/>
    </location>
</feature>
<dbReference type="AlphaFoldDB" id="A0A8A3PP72"/>
<dbReference type="InterPro" id="IPR018823">
    <property type="entry name" value="ArAE_2_N"/>
</dbReference>
<feature type="region of interest" description="Disordered" evidence="1">
    <location>
        <begin position="287"/>
        <end position="313"/>
    </location>
</feature>
<feature type="region of interest" description="Disordered" evidence="1">
    <location>
        <begin position="1"/>
        <end position="59"/>
    </location>
</feature>
<dbReference type="Pfam" id="PF10337">
    <property type="entry name" value="ArAE_2_N"/>
    <property type="match status" value="2"/>
</dbReference>
<evidence type="ECO:0000313" key="4">
    <source>
        <dbReference type="EMBL" id="QSZ37228.1"/>
    </source>
</evidence>
<reference evidence="4" key="1">
    <citation type="submission" date="2020-10" db="EMBL/GenBank/DDBJ databases">
        <title>Genome Sequence of Monilinia vaccinii-corymbosi Sheds Light on Mummy Berry Disease Infection of Blueberry and Mating Type.</title>
        <authorList>
            <person name="Yow A.G."/>
            <person name="Zhang Y."/>
            <person name="Bansal K."/>
            <person name="Eacker S.M."/>
            <person name="Sullivan S."/>
            <person name="Liachko I."/>
            <person name="Cubeta M.A."/>
            <person name="Rollins J.A."/>
            <person name="Ashrafi H."/>
        </authorList>
    </citation>
    <scope>NUCLEOTIDE SEQUENCE</scope>
    <source>
        <strain evidence="4">RL-1</strain>
    </source>
</reference>
<dbReference type="Proteomes" id="UP000672032">
    <property type="component" value="Chromosome 8"/>
</dbReference>
<feature type="transmembrane region" description="Helical" evidence="2">
    <location>
        <begin position="231"/>
        <end position="255"/>
    </location>
</feature>
<evidence type="ECO:0000259" key="3">
    <source>
        <dbReference type="Pfam" id="PF10337"/>
    </source>
</evidence>
<dbReference type="OrthoDB" id="2274698at2759"/>
<dbReference type="EMBL" id="CP063412">
    <property type="protein sequence ID" value="QSZ37228.1"/>
    <property type="molecule type" value="Genomic_DNA"/>
</dbReference>
<accession>A0A8A3PP72</accession>
<protein>
    <recommendedName>
        <fullName evidence="3">Putative ER transporter 6TM N-terminal domain-containing protein</fullName>
    </recommendedName>
</protein>
<feature type="region of interest" description="Disordered" evidence="1">
    <location>
        <begin position="507"/>
        <end position="530"/>
    </location>
</feature>
<keyword evidence="2" id="KW-1133">Transmembrane helix</keyword>
<feature type="transmembrane region" description="Helical" evidence="2">
    <location>
        <begin position="68"/>
        <end position="92"/>
    </location>
</feature>
<evidence type="ECO:0000256" key="2">
    <source>
        <dbReference type="SAM" id="Phobius"/>
    </source>
</evidence>
<sequence>MASEHVSASGESHTEEGDEASSSLAAGEGEKGEDEPTGALSHKGGGQMDITNGQEKKPSKLKEMWGKLGLDAPTLMMMFKGSLAPTIAIAFYEADSVSKTYSNLGYLVAIISVLSLSFMPRAKFLQTMILNAFGTCIGAAVGMLGLWSCIKARENTSTPGVAQSYNSSQSTVCAIWLFANIWFANMLRSKSPALNIPTIMYSIFSNIAFTYGPLFSTIVAAELLIKQMLKAFFTAFALSTLVNLLIIPVSCRMVVFKEQAGYIQLMRGLLKAQSAYLQSLEESDMFAGPPAGESDTPTDNPPHESGKSSAKYPHPALSPEAKALKGAINGLRELYGKLYGDMPFAKREVAWGKLCAKDIDEIFDLFREITVPLIGMGTIMDIFVRISERRCWVKSPDSKDRSEPWEHMPLESKTEEKRLWNEVMKTLHEPFAVVTAVMDQGLEHVALTLELVPRPKKKLDADVETADEKSKPGDAGFLAYMEQTVNEFYKKRGATLKKWAQEKSLSAAQFDAHRPTPVTGEPISGDEGSHKRDQQQLNLILFMENLVSLHRFSLMMMMLTRLALHDWPCSD</sequence>
<dbReference type="PANTHER" id="PTHR37994">
    <property type="entry name" value="ARAE_2_N DOMAIN-CONTAINING PROTEIN-RELATED"/>
    <property type="match status" value="1"/>
</dbReference>
<feature type="domain" description="Putative ER transporter 6TM N-terminal" evidence="3">
    <location>
        <begin position="64"/>
        <end position="159"/>
    </location>
</feature>